<evidence type="ECO:0000313" key="6">
    <source>
        <dbReference type="Proteomes" id="UP001530293"/>
    </source>
</evidence>
<dbReference type="Proteomes" id="UP001530293">
    <property type="component" value="Unassembled WGS sequence"/>
</dbReference>
<dbReference type="PANTHER" id="PTHR43591">
    <property type="entry name" value="METHYLTRANSFERASE"/>
    <property type="match status" value="1"/>
</dbReference>
<keyword evidence="4" id="KW-1133">Transmembrane helix</keyword>
<gene>
    <name evidence="5" type="ORF">ACHAWU_008151</name>
</gene>
<protein>
    <recommendedName>
        <fullName evidence="7">2-methoxy-6-polyprenyl-1,4-benzoquinol methylase, mitochondrial</fullName>
    </recommendedName>
</protein>
<dbReference type="PANTHER" id="PTHR43591:SF24">
    <property type="entry name" value="2-METHOXY-6-POLYPRENYL-1,4-BENZOQUINOL METHYLASE, MITOCHONDRIAL"/>
    <property type="match status" value="1"/>
</dbReference>
<dbReference type="InterPro" id="IPR004033">
    <property type="entry name" value="UbiE/COQ5_MeTrFase"/>
</dbReference>
<dbReference type="GO" id="GO:0032259">
    <property type="term" value="P:methylation"/>
    <property type="evidence" value="ECO:0007669"/>
    <property type="project" value="UniProtKB-KW"/>
</dbReference>
<comment type="caution">
    <text evidence="5">The sequence shown here is derived from an EMBL/GenBank/DDBJ whole genome shotgun (WGS) entry which is preliminary data.</text>
</comment>
<evidence type="ECO:0000256" key="1">
    <source>
        <dbReference type="ARBA" id="ARBA00022603"/>
    </source>
</evidence>
<dbReference type="Gene3D" id="3.40.50.150">
    <property type="entry name" value="Vaccinia Virus protein VP39"/>
    <property type="match status" value="1"/>
</dbReference>
<keyword evidence="4" id="KW-0472">Membrane</keyword>
<keyword evidence="6" id="KW-1185">Reference proteome</keyword>
<evidence type="ECO:0000256" key="4">
    <source>
        <dbReference type="SAM" id="Phobius"/>
    </source>
</evidence>
<evidence type="ECO:0000313" key="5">
    <source>
        <dbReference type="EMBL" id="KAL3762448.1"/>
    </source>
</evidence>
<dbReference type="AlphaFoldDB" id="A0ABD3MF74"/>
<organism evidence="5 6">
    <name type="scientific">Discostella pseudostelligera</name>
    <dbReference type="NCBI Taxonomy" id="259834"/>
    <lineage>
        <taxon>Eukaryota</taxon>
        <taxon>Sar</taxon>
        <taxon>Stramenopiles</taxon>
        <taxon>Ochrophyta</taxon>
        <taxon>Bacillariophyta</taxon>
        <taxon>Coscinodiscophyceae</taxon>
        <taxon>Thalassiosirophycidae</taxon>
        <taxon>Stephanodiscales</taxon>
        <taxon>Stephanodiscaceae</taxon>
        <taxon>Discostella</taxon>
    </lineage>
</organism>
<evidence type="ECO:0008006" key="7">
    <source>
        <dbReference type="Google" id="ProtNLM"/>
    </source>
</evidence>
<keyword evidence="1" id="KW-0489">Methyltransferase</keyword>
<dbReference type="NCBIfam" id="TIGR01934">
    <property type="entry name" value="MenG_MenH_UbiE"/>
    <property type="match status" value="1"/>
</dbReference>
<evidence type="ECO:0000256" key="2">
    <source>
        <dbReference type="ARBA" id="ARBA00022679"/>
    </source>
</evidence>
<dbReference type="EMBL" id="JALLBG020000135">
    <property type="protein sequence ID" value="KAL3762448.1"/>
    <property type="molecule type" value="Genomic_DNA"/>
</dbReference>
<dbReference type="GO" id="GO:0008168">
    <property type="term" value="F:methyltransferase activity"/>
    <property type="evidence" value="ECO:0007669"/>
    <property type="project" value="UniProtKB-KW"/>
</dbReference>
<keyword evidence="2" id="KW-0808">Transferase</keyword>
<reference evidence="5 6" key="1">
    <citation type="submission" date="2024-10" db="EMBL/GenBank/DDBJ databases">
        <title>Updated reference genomes for cyclostephanoid diatoms.</title>
        <authorList>
            <person name="Roberts W.R."/>
            <person name="Alverson A.J."/>
        </authorList>
    </citation>
    <scope>NUCLEOTIDE SEQUENCE [LARGE SCALE GENOMIC DNA]</scope>
    <source>
        <strain evidence="5 6">AJA232-27</strain>
    </source>
</reference>
<dbReference type="InterPro" id="IPR029063">
    <property type="entry name" value="SAM-dependent_MTases_sf"/>
</dbReference>
<keyword evidence="4" id="KW-0812">Transmembrane</keyword>
<name>A0ABD3MF74_9STRA</name>
<feature type="transmembrane region" description="Helical" evidence="4">
    <location>
        <begin position="27"/>
        <end position="45"/>
    </location>
</feature>
<dbReference type="Pfam" id="PF01209">
    <property type="entry name" value="Ubie_methyltran"/>
    <property type="match status" value="1"/>
</dbReference>
<dbReference type="PROSITE" id="PS51608">
    <property type="entry name" value="SAM_MT_UBIE"/>
    <property type="match status" value="1"/>
</dbReference>
<dbReference type="SUPFAM" id="SSF53335">
    <property type="entry name" value="S-adenosyl-L-methionine-dependent methyltransferases"/>
    <property type="match status" value="1"/>
</dbReference>
<evidence type="ECO:0000256" key="3">
    <source>
        <dbReference type="ARBA" id="ARBA00022691"/>
    </source>
</evidence>
<keyword evidence="3" id="KW-0949">S-adenosyl-L-methionine</keyword>
<accession>A0ABD3MF74</accession>
<sequence>MASKSKKQARDSNAQSASSSAFSTWRFYLFAFIPIPLLFLASHFLRNTISSPPSDYGTGSMFDLIATRYDFINRALALNLDMSWRHRLVKEVVGAEGEIFAAGPSVKLLDLATGTADVAILLGKAADQYYNTHSTISSSDDNNNDSNTILGLDPSQNMLNVGVSKIQQSNLSHVVRLQLGDARNLDSLTSNTFDAATMSFGIRNIPEKEMALCEIHRVLKKNNDSKLAIMEFSEPGPNTGIMGSLARLFIRHIVPAIGAILSGCPKEYMHLQKSIKDFPSPPEFVALMEGLRCPMKVGDESDNDKSDIDTFGSFRLKEVVNLNFGSVQIYVATPILKEYVTE</sequence>
<proteinExistence type="predicted"/>